<comment type="subcellular location">
    <subcellularLocation>
        <location evidence="1">Membrane</location>
        <topology evidence="1">Multi-pass membrane protein</topology>
    </subcellularLocation>
</comment>
<dbReference type="Proteomes" id="UP000259610">
    <property type="component" value="Unassembled WGS sequence"/>
</dbReference>
<evidence type="ECO:0000256" key="2">
    <source>
        <dbReference type="ARBA" id="ARBA00007362"/>
    </source>
</evidence>
<comment type="caution">
    <text evidence="8">The sequence shown here is derived from an EMBL/GenBank/DDBJ whole genome shotgun (WGS) entry which is preliminary data.</text>
</comment>
<comment type="similarity">
    <text evidence="2">Belongs to the EamA transporter family.</text>
</comment>
<feature type="transmembrane region" description="Helical" evidence="6">
    <location>
        <begin position="108"/>
        <end position="127"/>
    </location>
</feature>
<feature type="domain" description="EamA" evidence="7">
    <location>
        <begin position="2"/>
        <end position="63"/>
    </location>
</feature>
<sequence length="227" mass="22926">MTSLGYFGMFHASEFVSPGLATVIESLQPMITGLLAFILLQERLSPANWAGLVVGASGIALIAAPKILAAGGDSTLLGIGFVAIATGGVAAGNIAIKNVSARVEASMAMGLQFVIGAVPLALLAAIGLDPFAITWSASFTLSLIILALPGTALAYWLWQKVLQSLDVSQAASFSFLIPLIGVSTGSAFFRETVGVNTVLGAALAATGVYLASSRTPGAAFSPGGPDN</sequence>
<keyword evidence="3 6" id="KW-0812">Transmembrane</keyword>
<protein>
    <submittedName>
        <fullName evidence="8">EamA/RhaT family transporter</fullName>
    </submittedName>
</protein>
<evidence type="ECO:0000256" key="1">
    <source>
        <dbReference type="ARBA" id="ARBA00004141"/>
    </source>
</evidence>
<evidence type="ECO:0000259" key="7">
    <source>
        <dbReference type="Pfam" id="PF00892"/>
    </source>
</evidence>
<dbReference type="InterPro" id="IPR037185">
    <property type="entry name" value="EmrE-like"/>
</dbReference>
<dbReference type="EMBL" id="DMAN01000367">
    <property type="protein sequence ID" value="HAE28730.1"/>
    <property type="molecule type" value="Genomic_DNA"/>
</dbReference>
<feature type="transmembrane region" description="Helical" evidence="6">
    <location>
        <begin position="75"/>
        <end position="96"/>
    </location>
</feature>
<gene>
    <name evidence="8" type="ORF">DCG58_16320</name>
</gene>
<keyword evidence="5 6" id="KW-0472">Membrane</keyword>
<dbReference type="AlphaFoldDB" id="A0A3B9H234"/>
<organism evidence="8 9">
    <name type="scientific">Hyphomonas adhaerens</name>
    <dbReference type="NCBI Taxonomy" id="81029"/>
    <lineage>
        <taxon>Bacteria</taxon>
        <taxon>Pseudomonadati</taxon>
        <taxon>Pseudomonadota</taxon>
        <taxon>Alphaproteobacteria</taxon>
        <taxon>Hyphomonadales</taxon>
        <taxon>Hyphomonadaceae</taxon>
        <taxon>Hyphomonas</taxon>
    </lineage>
</organism>
<dbReference type="Pfam" id="PF00892">
    <property type="entry name" value="EamA"/>
    <property type="match status" value="2"/>
</dbReference>
<evidence type="ECO:0000256" key="5">
    <source>
        <dbReference type="ARBA" id="ARBA00023136"/>
    </source>
</evidence>
<name>A0A3B9H234_9PROT</name>
<evidence type="ECO:0000256" key="6">
    <source>
        <dbReference type="SAM" id="Phobius"/>
    </source>
</evidence>
<reference evidence="8 9" key="1">
    <citation type="journal article" date="2018" name="Nat. Biotechnol.">
        <title>A standardized bacterial taxonomy based on genome phylogeny substantially revises the tree of life.</title>
        <authorList>
            <person name="Parks D.H."/>
            <person name="Chuvochina M."/>
            <person name="Waite D.W."/>
            <person name="Rinke C."/>
            <person name="Skarshewski A."/>
            <person name="Chaumeil P.A."/>
            <person name="Hugenholtz P."/>
        </authorList>
    </citation>
    <scope>NUCLEOTIDE SEQUENCE [LARGE SCALE GENOMIC DNA]</scope>
    <source>
        <strain evidence="8">UBA8733</strain>
    </source>
</reference>
<dbReference type="PANTHER" id="PTHR32322:SF2">
    <property type="entry name" value="EAMA DOMAIN-CONTAINING PROTEIN"/>
    <property type="match status" value="1"/>
</dbReference>
<evidence type="ECO:0000256" key="4">
    <source>
        <dbReference type="ARBA" id="ARBA00022989"/>
    </source>
</evidence>
<proteinExistence type="inferred from homology"/>
<evidence type="ECO:0000313" key="8">
    <source>
        <dbReference type="EMBL" id="HAE28730.1"/>
    </source>
</evidence>
<accession>A0A3B9H234</accession>
<dbReference type="PANTHER" id="PTHR32322">
    <property type="entry name" value="INNER MEMBRANE TRANSPORTER"/>
    <property type="match status" value="1"/>
</dbReference>
<feature type="transmembrane region" description="Helical" evidence="6">
    <location>
        <begin position="133"/>
        <end position="158"/>
    </location>
</feature>
<dbReference type="InterPro" id="IPR000620">
    <property type="entry name" value="EamA_dom"/>
</dbReference>
<feature type="transmembrane region" description="Helical" evidence="6">
    <location>
        <begin position="47"/>
        <end position="69"/>
    </location>
</feature>
<dbReference type="GO" id="GO:0016020">
    <property type="term" value="C:membrane"/>
    <property type="evidence" value="ECO:0007669"/>
    <property type="project" value="UniProtKB-SubCell"/>
</dbReference>
<dbReference type="InterPro" id="IPR050638">
    <property type="entry name" value="AA-Vitamin_Transporters"/>
</dbReference>
<dbReference type="SUPFAM" id="SSF103481">
    <property type="entry name" value="Multidrug resistance efflux transporter EmrE"/>
    <property type="match status" value="2"/>
</dbReference>
<keyword evidence="4 6" id="KW-1133">Transmembrane helix</keyword>
<evidence type="ECO:0000256" key="3">
    <source>
        <dbReference type="ARBA" id="ARBA00022692"/>
    </source>
</evidence>
<feature type="transmembrane region" description="Helical" evidence="6">
    <location>
        <begin position="170"/>
        <end position="189"/>
    </location>
</feature>
<feature type="transmembrane region" description="Helical" evidence="6">
    <location>
        <begin position="195"/>
        <end position="212"/>
    </location>
</feature>
<feature type="domain" description="EamA" evidence="7">
    <location>
        <begin position="77"/>
        <end position="212"/>
    </location>
</feature>
<evidence type="ECO:0000313" key="9">
    <source>
        <dbReference type="Proteomes" id="UP000259610"/>
    </source>
</evidence>